<name>A0A0F9C871_9ZZZZ</name>
<comment type="caution">
    <text evidence="1">The sequence shown here is derived from an EMBL/GenBank/DDBJ whole genome shotgun (WGS) entry which is preliminary data.</text>
</comment>
<dbReference type="AlphaFoldDB" id="A0A0F9C871"/>
<evidence type="ECO:0000313" key="1">
    <source>
        <dbReference type="EMBL" id="KKL45349.1"/>
    </source>
</evidence>
<dbReference type="EMBL" id="LAZR01034419">
    <property type="protein sequence ID" value="KKL45349.1"/>
    <property type="molecule type" value="Genomic_DNA"/>
</dbReference>
<reference evidence="1" key="1">
    <citation type="journal article" date="2015" name="Nature">
        <title>Complex archaea that bridge the gap between prokaryotes and eukaryotes.</title>
        <authorList>
            <person name="Spang A."/>
            <person name="Saw J.H."/>
            <person name="Jorgensen S.L."/>
            <person name="Zaremba-Niedzwiedzka K."/>
            <person name="Martijn J."/>
            <person name="Lind A.E."/>
            <person name="van Eijk R."/>
            <person name="Schleper C."/>
            <person name="Guy L."/>
            <person name="Ettema T.J."/>
        </authorList>
    </citation>
    <scope>NUCLEOTIDE SEQUENCE</scope>
</reference>
<organism evidence="1">
    <name type="scientific">marine sediment metagenome</name>
    <dbReference type="NCBI Taxonomy" id="412755"/>
    <lineage>
        <taxon>unclassified sequences</taxon>
        <taxon>metagenomes</taxon>
        <taxon>ecological metagenomes</taxon>
    </lineage>
</organism>
<feature type="non-terminal residue" evidence="1">
    <location>
        <position position="131"/>
    </location>
</feature>
<accession>A0A0F9C871</accession>
<protein>
    <submittedName>
        <fullName evidence="1">Uncharacterized protein</fullName>
    </submittedName>
</protein>
<sequence>MRIAYESWRPGAQARAMVGYANEICADYAAQGYDLTLRQLYYQFVSRGLLPNTDRSYSNLGTTTNRARLAGLLDWDYIVDRTRNLQSVAHWDSPASLIDACAEQFTLDKWTDQPYRIEVWVEKEALAGVIG</sequence>
<proteinExistence type="predicted"/>
<gene>
    <name evidence="1" type="ORF">LCGC14_2356530</name>
</gene>